<accession>A0A1H1FAK0</accession>
<evidence type="ECO:0000313" key="3">
    <source>
        <dbReference type="Proteomes" id="UP000181917"/>
    </source>
</evidence>
<protein>
    <submittedName>
        <fullName evidence="2">Uncharacterized conserved protein YdhG, YjbR/CyaY-like superfamily, DUF1801 family</fullName>
    </submittedName>
</protein>
<feature type="domain" description="YdhG-like" evidence="1">
    <location>
        <begin position="22"/>
        <end position="111"/>
    </location>
</feature>
<dbReference type="AlphaFoldDB" id="A0A1H1FAK0"/>
<dbReference type="EMBL" id="FNKH01000002">
    <property type="protein sequence ID" value="SDQ97764.1"/>
    <property type="molecule type" value="Genomic_DNA"/>
</dbReference>
<evidence type="ECO:0000313" key="2">
    <source>
        <dbReference type="EMBL" id="SDQ97764.1"/>
    </source>
</evidence>
<dbReference type="RefSeq" id="WP_074701436.1">
    <property type="nucleotide sequence ID" value="NZ_CP018863.1"/>
</dbReference>
<sequence>MAIQHESVDAYIGSFAEDVQLRLRELREISRNCAPNATEGLKWGHPAYSLGTILFVFSGHQKHANFVFTPSTLAAFSDQLIGYKTGKGSIQLPYDAPVPTDVLSRMIAYRIREYEKDGVKWM</sequence>
<dbReference type="OrthoDB" id="3236524at2"/>
<dbReference type="InterPro" id="IPR014922">
    <property type="entry name" value="YdhG-like"/>
</dbReference>
<dbReference type="Proteomes" id="UP000181917">
    <property type="component" value="Unassembled WGS sequence"/>
</dbReference>
<gene>
    <name evidence="2" type="ORF">SAMN04489742_3335</name>
</gene>
<dbReference type="Gene3D" id="3.90.1150.200">
    <property type="match status" value="1"/>
</dbReference>
<organism evidence="2 3">
    <name type="scientific">Crystallibacter crystallopoietes</name>
    <dbReference type="NCBI Taxonomy" id="37928"/>
    <lineage>
        <taxon>Bacteria</taxon>
        <taxon>Bacillati</taxon>
        <taxon>Actinomycetota</taxon>
        <taxon>Actinomycetes</taxon>
        <taxon>Micrococcales</taxon>
        <taxon>Micrococcaceae</taxon>
        <taxon>Crystallibacter</taxon>
    </lineage>
</organism>
<dbReference type="SUPFAM" id="SSF159888">
    <property type="entry name" value="YdhG-like"/>
    <property type="match status" value="1"/>
</dbReference>
<dbReference type="Pfam" id="PF08818">
    <property type="entry name" value="DUF1801"/>
    <property type="match status" value="1"/>
</dbReference>
<keyword evidence="3" id="KW-1185">Reference proteome</keyword>
<evidence type="ECO:0000259" key="1">
    <source>
        <dbReference type="Pfam" id="PF08818"/>
    </source>
</evidence>
<proteinExistence type="predicted"/>
<dbReference type="KEGG" id="acry:AC20117_00810"/>
<reference evidence="2 3" key="1">
    <citation type="submission" date="2016-10" db="EMBL/GenBank/DDBJ databases">
        <authorList>
            <person name="de Groot N.N."/>
        </authorList>
    </citation>
    <scope>NUCLEOTIDE SEQUENCE [LARGE SCALE GENOMIC DNA]</scope>
    <source>
        <strain evidence="2 3">DSM 20117</strain>
    </source>
</reference>
<name>A0A1H1FAK0_9MICC</name>